<dbReference type="GO" id="GO:0044182">
    <property type="term" value="P:filamentous growth of a population of unicellular organisms"/>
    <property type="evidence" value="ECO:0007669"/>
    <property type="project" value="UniProtKB-ARBA"/>
</dbReference>
<dbReference type="OrthoDB" id="10264149at2759"/>
<feature type="compositionally biased region" description="Polar residues" evidence="9">
    <location>
        <begin position="368"/>
        <end position="385"/>
    </location>
</feature>
<evidence type="ECO:0000256" key="1">
    <source>
        <dbReference type="ARBA" id="ARBA00001686"/>
    </source>
</evidence>
<dbReference type="Pfam" id="PF11522">
    <property type="entry name" value="Pik1"/>
    <property type="match status" value="1"/>
</dbReference>
<dbReference type="GO" id="GO:0044011">
    <property type="term" value="P:single-species biofilm formation on inanimate substrate"/>
    <property type="evidence" value="ECO:0007669"/>
    <property type="project" value="UniProtKB-ARBA"/>
</dbReference>
<dbReference type="GO" id="GO:0046854">
    <property type="term" value="P:phosphatidylinositol phosphate biosynthetic process"/>
    <property type="evidence" value="ECO:0007669"/>
    <property type="project" value="InterPro"/>
</dbReference>
<dbReference type="InterPro" id="IPR011009">
    <property type="entry name" value="Kinase-like_dom_sf"/>
</dbReference>
<evidence type="ECO:0000256" key="6">
    <source>
        <dbReference type="ARBA" id="ARBA00022777"/>
    </source>
</evidence>
<dbReference type="EC" id="2.7.1.67" evidence="4"/>
<dbReference type="RefSeq" id="XP_046064865.1">
    <property type="nucleotide sequence ID" value="XM_046204984.1"/>
</dbReference>
<dbReference type="Gene3D" id="6.10.140.1260">
    <property type="match status" value="1"/>
</dbReference>
<evidence type="ECO:0000256" key="3">
    <source>
        <dbReference type="ARBA" id="ARBA00006209"/>
    </source>
</evidence>
<organism evidence="12 13">
    <name type="scientific">Ogataea philodendri</name>
    <dbReference type="NCBI Taxonomy" id="1378263"/>
    <lineage>
        <taxon>Eukaryota</taxon>
        <taxon>Fungi</taxon>
        <taxon>Dikarya</taxon>
        <taxon>Ascomycota</taxon>
        <taxon>Saccharomycotina</taxon>
        <taxon>Pichiomycetes</taxon>
        <taxon>Pichiales</taxon>
        <taxon>Pichiaceae</taxon>
        <taxon>Ogataea</taxon>
    </lineage>
</organism>
<dbReference type="EMBL" id="JAEUBE010000055">
    <property type="protein sequence ID" value="KAH3671689.1"/>
    <property type="molecule type" value="Genomic_DNA"/>
</dbReference>
<dbReference type="InterPro" id="IPR036940">
    <property type="entry name" value="PI3/4_kinase_cat_sf"/>
</dbReference>
<dbReference type="SMART" id="SM00146">
    <property type="entry name" value="PI3Kc"/>
    <property type="match status" value="1"/>
</dbReference>
<dbReference type="FunFam" id="3.30.1010.10:FF:000021">
    <property type="entry name" value="Phosphatidylinositol 4-kinase"/>
    <property type="match status" value="1"/>
</dbReference>
<dbReference type="InterPro" id="IPR016024">
    <property type="entry name" value="ARM-type_fold"/>
</dbReference>
<dbReference type="InterPro" id="IPR015433">
    <property type="entry name" value="PI3/4_kinase"/>
</dbReference>
<dbReference type="FunFam" id="1.10.1070.11:FF:000016">
    <property type="entry name" value="PIK1p Phosphatidylinositol 4-kinase"/>
    <property type="match status" value="1"/>
</dbReference>
<evidence type="ECO:0000259" key="10">
    <source>
        <dbReference type="PROSITE" id="PS50290"/>
    </source>
</evidence>
<evidence type="ECO:0000256" key="8">
    <source>
        <dbReference type="ARBA" id="ARBA00053476"/>
    </source>
</evidence>
<dbReference type="GO" id="GO:0004430">
    <property type="term" value="F:1-phosphatidylinositol 4-kinase activity"/>
    <property type="evidence" value="ECO:0007669"/>
    <property type="project" value="UniProtKB-EC"/>
</dbReference>
<protein>
    <recommendedName>
        <fullName evidence="4">1-phosphatidylinositol 4-kinase</fullName>
        <ecNumber evidence="4">2.7.1.67</ecNumber>
    </recommendedName>
</protein>
<evidence type="ECO:0000259" key="11">
    <source>
        <dbReference type="PROSITE" id="PS51545"/>
    </source>
</evidence>
<dbReference type="GO" id="GO:0016020">
    <property type="term" value="C:membrane"/>
    <property type="evidence" value="ECO:0007669"/>
    <property type="project" value="TreeGrafter"/>
</dbReference>
<comment type="function">
    <text evidence="8">Acts on phosphatidylinositol (PI) in the first committed step in the production of the second messenger inositol 1,4,5,-trisphosphate.</text>
</comment>
<dbReference type="CDD" id="cd05168">
    <property type="entry name" value="PI4Kc_III_beta"/>
    <property type="match status" value="1"/>
</dbReference>
<dbReference type="AlphaFoldDB" id="A0A9P8TAJ9"/>
<dbReference type="GO" id="GO:0005737">
    <property type="term" value="C:cytoplasm"/>
    <property type="evidence" value="ECO:0007669"/>
    <property type="project" value="TreeGrafter"/>
</dbReference>
<dbReference type="InterPro" id="IPR057754">
    <property type="entry name" value="PI4-kinase_beta/PIK1_cat"/>
</dbReference>
<dbReference type="PROSITE" id="PS51545">
    <property type="entry name" value="PIK_HELICAL"/>
    <property type="match status" value="1"/>
</dbReference>
<dbReference type="SUPFAM" id="SSF56112">
    <property type="entry name" value="Protein kinase-like (PK-like)"/>
    <property type="match status" value="1"/>
</dbReference>
<feature type="domain" description="PI3K/PI4K catalytic" evidence="10">
    <location>
        <begin position="706"/>
        <end position="987"/>
    </location>
</feature>
<evidence type="ECO:0000256" key="7">
    <source>
        <dbReference type="ARBA" id="ARBA00023242"/>
    </source>
</evidence>
<dbReference type="GO" id="GO:0048015">
    <property type="term" value="P:phosphatidylinositol-mediated signaling"/>
    <property type="evidence" value="ECO:0007669"/>
    <property type="project" value="TreeGrafter"/>
</dbReference>
<dbReference type="GO" id="GO:0043001">
    <property type="term" value="P:Golgi to plasma membrane protein transport"/>
    <property type="evidence" value="ECO:0007669"/>
    <property type="project" value="UniProtKB-ARBA"/>
</dbReference>
<dbReference type="InterPro" id="IPR001263">
    <property type="entry name" value="PI3K_accessory_dom"/>
</dbReference>
<comment type="subcellular location">
    <subcellularLocation>
        <location evidence="2">Nucleus</location>
    </subcellularLocation>
</comment>
<feature type="compositionally biased region" description="Polar residues" evidence="9">
    <location>
        <begin position="589"/>
        <end position="603"/>
    </location>
</feature>
<accession>A0A9P8TAJ9</accession>
<keyword evidence="7" id="KW-0539">Nucleus</keyword>
<dbReference type="SUPFAM" id="SSF48371">
    <property type="entry name" value="ARM repeat"/>
    <property type="match status" value="1"/>
</dbReference>
<dbReference type="InterPro" id="IPR000403">
    <property type="entry name" value="PI3/4_kinase_cat_dom"/>
</dbReference>
<evidence type="ECO:0000256" key="9">
    <source>
        <dbReference type="SAM" id="MobiDB-lite"/>
    </source>
</evidence>
<reference evidence="12" key="2">
    <citation type="submission" date="2021-01" db="EMBL/GenBank/DDBJ databases">
        <authorList>
            <person name="Schikora-Tamarit M.A."/>
        </authorList>
    </citation>
    <scope>NUCLEOTIDE SEQUENCE</scope>
    <source>
        <strain evidence="12">CBS6075</strain>
    </source>
</reference>
<evidence type="ECO:0000256" key="4">
    <source>
        <dbReference type="ARBA" id="ARBA00012169"/>
    </source>
</evidence>
<proteinExistence type="inferred from homology"/>
<dbReference type="GeneID" id="70232362"/>
<evidence type="ECO:0000313" key="13">
    <source>
        <dbReference type="Proteomes" id="UP000769157"/>
    </source>
</evidence>
<gene>
    <name evidence="12" type="ORF">OGAPHI_000394</name>
</gene>
<feature type="region of interest" description="Disordered" evidence="9">
    <location>
        <begin position="575"/>
        <end position="603"/>
    </location>
</feature>
<dbReference type="Gene3D" id="3.30.1010.10">
    <property type="entry name" value="Phosphatidylinositol 3-kinase Catalytic Subunit, Chain A, domain 4"/>
    <property type="match status" value="1"/>
</dbReference>
<name>A0A9P8TAJ9_9ASCO</name>
<feature type="domain" description="PIK helical" evidence="11">
    <location>
        <begin position="1"/>
        <end position="123"/>
    </location>
</feature>
<dbReference type="Gene3D" id="1.10.1070.11">
    <property type="entry name" value="Phosphatidylinositol 3-/4-kinase, catalytic domain"/>
    <property type="match status" value="1"/>
</dbReference>
<dbReference type="PROSITE" id="PS50290">
    <property type="entry name" value="PI3_4_KINASE_3"/>
    <property type="match status" value="1"/>
</dbReference>
<keyword evidence="6" id="KW-0418">Kinase</keyword>
<dbReference type="InterPro" id="IPR021601">
    <property type="entry name" value="Phosphatidylino_kinase_fungi"/>
</dbReference>
<sequence length="1004" mass="113365">MEDPVNGSGHELLLRLIDSPEFDLYLCINYLQKYADNIGIHYYLCQRASKYPISELRFFIPQFLQLLITVETESVALEEMLRDLCTRDVHCSLITFWHLQALLQELSKTPESIGFQTCKRMLNDLQFQLFNFSNNHQTVTSSTTSTSGVVTKHEVHKLFRENVAPSIILASSLISGVTVPQSTKCVEPIVRIQGKQLKSLVFEVVKDIKKSLNENLTKKNTINNAFMGKSKEEVDDIRLGRVGSRSKRSLPSSASGETHREELNFEMIDSYADINMPSLSRPSIKPKKSSLALLKAKSDIYDQPVLNSNERLHDHAVSSMPNLHVTSSNNSLNEFPYSSDGSYASSIRNSFDYRDSSEIESIYGEDTISPNQTPTSRSSQKTPLSESQKVKLLKSNYFKYETQFVIALQNISIRLAKVPKEARLSTLKAELATLNKDLPCEVDIPGLLPKNKKGKLHKVCKIAVNEAAVLNSAERVPYLLLIEYLSDEIDFDPETPDNKKVLHKLKDDKGVNDTFKLSDKKYRFDLAYPNTPSSSSSINSAGRKQSSIPKEAYLDTLAAEESDLADISVVKMSNKIEKHSKKPPGMGRSKSSNPRLEPDSPSTEVIEQKLKSLELTFKYQYEAGMDSESELANQMRIAAVMLTQLESPTSTMPTVQANEIKARIIDSMKEMQHGFGVEGLKEFPGEAGERKLSNDLKVAGISYLGEDWNTKKARIRAESKYGHLENWDLFSVIAKTGDDLTQEAFACQLIQAMAKIWYQENVKVWVKRMRILVTSSTTGLVETITNALSIHSIKKSLTQYLSLKNENPRGEIATLKDHFLRMFGDESSPRYKLAQENFCMSLAAYSVICYLLQIKDRHNGNIMLDSEGHIVHIDFGFLLSNSPGSVRFEAAPFKLTMEYVDLLGGEDSVYFQKFRSLMKDAFRSLRKHANSLVNMVELMQKDSQLPCFKAGANTSVQMKQRFQLHLSDEELDLFIDNVLINKSLGSIYTRLYDQYQLLTQGIYI</sequence>
<evidence type="ECO:0000256" key="2">
    <source>
        <dbReference type="ARBA" id="ARBA00004123"/>
    </source>
</evidence>
<dbReference type="PANTHER" id="PTHR10048">
    <property type="entry name" value="PHOSPHATIDYLINOSITOL KINASE"/>
    <property type="match status" value="1"/>
</dbReference>
<dbReference type="Pfam" id="PF00454">
    <property type="entry name" value="PI3_PI4_kinase"/>
    <property type="match status" value="1"/>
</dbReference>
<dbReference type="PANTHER" id="PTHR10048:SF22">
    <property type="entry name" value="PHOSPHATIDYLINOSITOL 4-KINASE BETA"/>
    <property type="match status" value="1"/>
</dbReference>
<keyword evidence="5" id="KW-0808">Transferase</keyword>
<reference evidence="12" key="1">
    <citation type="journal article" date="2021" name="Open Biol.">
        <title>Shared evolutionary footprints suggest mitochondrial oxidative damage underlies multiple complex I losses in fungi.</title>
        <authorList>
            <person name="Schikora-Tamarit M.A."/>
            <person name="Marcet-Houben M."/>
            <person name="Nosek J."/>
            <person name="Gabaldon T."/>
        </authorList>
    </citation>
    <scope>NUCLEOTIDE SEQUENCE</scope>
    <source>
        <strain evidence="12">CBS6075</strain>
    </source>
</reference>
<dbReference type="InterPro" id="IPR018936">
    <property type="entry name" value="PI3/4_kinase_CS"/>
</dbReference>
<evidence type="ECO:0000313" key="12">
    <source>
        <dbReference type="EMBL" id="KAH3671689.1"/>
    </source>
</evidence>
<comment type="caution">
    <text evidence="12">The sequence shown here is derived from an EMBL/GenBank/DDBJ whole genome shotgun (WGS) entry which is preliminary data.</text>
</comment>
<keyword evidence="13" id="KW-1185">Reference proteome</keyword>
<comment type="similarity">
    <text evidence="3">Belongs to the PI3/PI4-kinase family. Type III PI4K subfamily.</text>
</comment>
<dbReference type="GO" id="GO:0005634">
    <property type="term" value="C:nucleus"/>
    <property type="evidence" value="ECO:0007669"/>
    <property type="project" value="UniProtKB-SubCell"/>
</dbReference>
<dbReference type="Proteomes" id="UP000769157">
    <property type="component" value="Unassembled WGS sequence"/>
</dbReference>
<feature type="region of interest" description="Disordered" evidence="9">
    <location>
        <begin position="363"/>
        <end position="385"/>
    </location>
</feature>
<evidence type="ECO:0000256" key="5">
    <source>
        <dbReference type="ARBA" id="ARBA00022679"/>
    </source>
</evidence>
<comment type="catalytic activity">
    <reaction evidence="1">
        <text>a 1,2-diacyl-sn-glycero-3-phospho-(1D-myo-inositol) + ATP = a 1,2-diacyl-sn-glycero-3-phospho-(1D-myo-inositol 4-phosphate) + ADP + H(+)</text>
        <dbReference type="Rhea" id="RHEA:19877"/>
        <dbReference type="ChEBI" id="CHEBI:15378"/>
        <dbReference type="ChEBI" id="CHEBI:30616"/>
        <dbReference type="ChEBI" id="CHEBI:57880"/>
        <dbReference type="ChEBI" id="CHEBI:58178"/>
        <dbReference type="ChEBI" id="CHEBI:456216"/>
        <dbReference type="EC" id="2.7.1.67"/>
    </reaction>
</comment>
<dbReference type="PROSITE" id="PS00916">
    <property type="entry name" value="PI3_4_KINASE_2"/>
    <property type="match status" value="1"/>
</dbReference>